<proteinExistence type="predicted"/>
<organism evidence="2 3">
    <name type="scientific">Aspergillus calidoustus</name>
    <dbReference type="NCBI Taxonomy" id="454130"/>
    <lineage>
        <taxon>Eukaryota</taxon>
        <taxon>Fungi</taxon>
        <taxon>Dikarya</taxon>
        <taxon>Ascomycota</taxon>
        <taxon>Pezizomycotina</taxon>
        <taxon>Eurotiomycetes</taxon>
        <taxon>Eurotiomycetidae</taxon>
        <taxon>Eurotiales</taxon>
        <taxon>Aspergillaceae</taxon>
        <taxon>Aspergillus</taxon>
        <taxon>Aspergillus subgen. Nidulantes</taxon>
    </lineage>
</organism>
<feature type="region of interest" description="Disordered" evidence="1">
    <location>
        <begin position="82"/>
        <end position="105"/>
    </location>
</feature>
<gene>
    <name evidence="2" type="ORF">ASPCAL09566</name>
</gene>
<protein>
    <submittedName>
        <fullName evidence="2">Uncharacterized protein</fullName>
    </submittedName>
</protein>
<evidence type="ECO:0000313" key="3">
    <source>
        <dbReference type="Proteomes" id="UP000054771"/>
    </source>
</evidence>
<sequence length="105" mass="11671">MLKDANALGSPRARHVNSTTQNVPREILRDRVRNWRASREDRCGGVVAGLPTECELSGLAALYGWDIDADLAFLDYKPPPLTKNLSRAGRENRLAGRAEDQPDTR</sequence>
<dbReference type="EMBL" id="CDMC01000007">
    <property type="protein sequence ID" value="CEN62938.1"/>
    <property type="molecule type" value="Genomic_DNA"/>
</dbReference>
<feature type="region of interest" description="Disordered" evidence="1">
    <location>
        <begin position="1"/>
        <end position="25"/>
    </location>
</feature>
<evidence type="ECO:0000256" key="1">
    <source>
        <dbReference type="SAM" id="MobiDB-lite"/>
    </source>
</evidence>
<keyword evidence="3" id="KW-1185">Reference proteome</keyword>
<evidence type="ECO:0000313" key="2">
    <source>
        <dbReference type="EMBL" id="CEN62938.1"/>
    </source>
</evidence>
<dbReference type="Proteomes" id="UP000054771">
    <property type="component" value="Unassembled WGS sequence"/>
</dbReference>
<name>A0A0U5GV41_ASPCI</name>
<dbReference type="OrthoDB" id="1668230at2759"/>
<accession>A0A0U5GV41</accession>
<dbReference type="AlphaFoldDB" id="A0A0U5GV41"/>
<reference evidence="3" key="1">
    <citation type="journal article" date="2016" name="Genome Announc.">
        <title>Draft genome sequences of fungus Aspergillus calidoustus.</title>
        <authorList>
            <person name="Horn F."/>
            <person name="Linde J."/>
            <person name="Mattern D.J."/>
            <person name="Walther G."/>
            <person name="Guthke R."/>
            <person name="Scherlach K."/>
            <person name="Martin K."/>
            <person name="Brakhage A.A."/>
            <person name="Petzke L."/>
            <person name="Valiante V."/>
        </authorList>
    </citation>
    <scope>NUCLEOTIDE SEQUENCE [LARGE SCALE GENOMIC DNA]</scope>
    <source>
        <strain evidence="3">SF006504</strain>
    </source>
</reference>
<feature type="compositionally biased region" description="Basic and acidic residues" evidence="1">
    <location>
        <begin position="88"/>
        <end position="105"/>
    </location>
</feature>